<feature type="compositionally biased region" description="Basic and acidic residues" evidence="1">
    <location>
        <begin position="1"/>
        <end position="11"/>
    </location>
</feature>
<dbReference type="GO" id="GO:0097367">
    <property type="term" value="F:carbohydrate derivative binding"/>
    <property type="evidence" value="ECO:0007669"/>
    <property type="project" value="InterPro"/>
</dbReference>
<dbReference type="InterPro" id="IPR046348">
    <property type="entry name" value="SIS_dom_sf"/>
</dbReference>
<reference evidence="3" key="1">
    <citation type="journal article" date="2020" name="mSystems">
        <title>Genome- and Community-Level Interaction Insights into Carbon Utilization and Element Cycling Functions of Hydrothermarchaeota in Hydrothermal Sediment.</title>
        <authorList>
            <person name="Zhou Z."/>
            <person name="Liu Y."/>
            <person name="Xu W."/>
            <person name="Pan J."/>
            <person name="Luo Z.H."/>
            <person name="Li M."/>
        </authorList>
    </citation>
    <scope>NUCLEOTIDE SEQUENCE [LARGE SCALE GENOMIC DNA]</scope>
    <source>
        <strain evidence="3">SpSt-488</strain>
    </source>
</reference>
<accession>A0A7C4GE68</accession>
<feature type="region of interest" description="Disordered" evidence="1">
    <location>
        <begin position="1"/>
        <end position="32"/>
    </location>
</feature>
<evidence type="ECO:0000256" key="1">
    <source>
        <dbReference type="SAM" id="MobiDB-lite"/>
    </source>
</evidence>
<gene>
    <name evidence="3" type="ORF">ENS41_08755</name>
</gene>
<dbReference type="Pfam" id="PF16363">
    <property type="entry name" value="GDP_Man_Dehyd"/>
    <property type="match status" value="1"/>
</dbReference>
<dbReference type="InterPro" id="IPR001347">
    <property type="entry name" value="SIS_dom"/>
</dbReference>
<dbReference type="InterPro" id="IPR016040">
    <property type="entry name" value="NAD(P)-bd_dom"/>
</dbReference>
<dbReference type="InterPro" id="IPR035484">
    <property type="entry name" value="SIS_PGI/PMI_1"/>
</dbReference>
<dbReference type="AlphaFoldDB" id="A0A7C4GE68"/>
<dbReference type="InterPro" id="IPR036291">
    <property type="entry name" value="NAD(P)-bd_dom_sf"/>
</dbReference>
<dbReference type="CDD" id="cd05017">
    <property type="entry name" value="SIS_PGI_PMI_1"/>
    <property type="match status" value="1"/>
</dbReference>
<dbReference type="PANTHER" id="PTHR43000">
    <property type="entry name" value="DTDP-D-GLUCOSE 4,6-DEHYDRATASE-RELATED"/>
    <property type="match status" value="1"/>
</dbReference>
<evidence type="ECO:0000259" key="2">
    <source>
        <dbReference type="PROSITE" id="PS51464"/>
    </source>
</evidence>
<dbReference type="Gene3D" id="3.90.25.10">
    <property type="entry name" value="UDP-galactose 4-epimerase, domain 1"/>
    <property type="match status" value="1"/>
</dbReference>
<dbReference type="Gene3D" id="3.40.50.10490">
    <property type="entry name" value="Glucose-6-phosphate isomerase like protein, domain 1"/>
    <property type="match status" value="1"/>
</dbReference>
<protein>
    <submittedName>
        <fullName evidence="3">NAD-dependent epimerase/dehydratase family protein</fullName>
    </submittedName>
</protein>
<sequence>MLEFYHSEKAGRGGRHGPDTVGPRCWGRPRRGAGPALSLSGFRKRVGFSGSDVRKGVSMQEPVNLDDVMTLGEMDPGGMLAAVEDFPRQCAEALSLGREAPELPDTEGISRVAFVGMGGSAIGGDILRALLEDVVGMPMSVHRSYRLPSLLGPDTLAVFVSYSGNTEETLSALDDAIYLGCRVLVLTTGGKLLERARANRYPAVVIPGGLQPRAALGYLSLTAAAAMERMGLIQGFVRVAHGMAESLRAKGEEWGRLSPLEKNFAKQLAEIEKGRKEPVLHVGNLDSVRDFTDVRDTVNAYYLILENGVPGEVYNVATGKGYTIRQVLDILLGFVKVKVEIRPDPARMRPSDVELLIGDSTRLHQATGWEPKFRFEQTLKDLLDYWRARV</sequence>
<organism evidence="3">
    <name type="scientific">candidate division WOR-3 bacterium</name>
    <dbReference type="NCBI Taxonomy" id="2052148"/>
    <lineage>
        <taxon>Bacteria</taxon>
        <taxon>Bacteria division WOR-3</taxon>
    </lineage>
</organism>
<dbReference type="EMBL" id="DSUT01000185">
    <property type="protein sequence ID" value="HGK29016.1"/>
    <property type="molecule type" value="Genomic_DNA"/>
</dbReference>
<dbReference type="PROSITE" id="PS51464">
    <property type="entry name" value="SIS"/>
    <property type="match status" value="1"/>
</dbReference>
<name>A0A7C4GE68_UNCW3</name>
<comment type="caution">
    <text evidence="3">The sequence shown here is derived from an EMBL/GenBank/DDBJ whole genome shotgun (WGS) entry which is preliminary data.</text>
</comment>
<dbReference type="SUPFAM" id="SSF51735">
    <property type="entry name" value="NAD(P)-binding Rossmann-fold domains"/>
    <property type="match status" value="1"/>
</dbReference>
<proteinExistence type="predicted"/>
<dbReference type="Gene3D" id="3.40.50.720">
    <property type="entry name" value="NAD(P)-binding Rossmann-like Domain"/>
    <property type="match status" value="1"/>
</dbReference>
<dbReference type="GO" id="GO:1901135">
    <property type="term" value="P:carbohydrate derivative metabolic process"/>
    <property type="evidence" value="ECO:0007669"/>
    <property type="project" value="InterPro"/>
</dbReference>
<feature type="domain" description="SIS" evidence="2">
    <location>
        <begin position="90"/>
        <end position="232"/>
    </location>
</feature>
<evidence type="ECO:0000313" key="3">
    <source>
        <dbReference type="EMBL" id="HGK29016.1"/>
    </source>
</evidence>
<dbReference type="SUPFAM" id="SSF53697">
    <property type="entry name" value="SIS domain"/>
    <property type="match status" value="1"/>
</dbReference>